<name>A0A1I9SA68_9CAUD</name>
<sequence>MAVKKTKDDEDFTYAELVEYEDLAGEPLDALNDSERPRLKKIAYLGWIRAKRSNPGVKFQEYINETPAEKIMKDAFGEQTEEKKESTNSDKTEQ</sequence>
<gene>
    <name evidence="2" type="ORF">SEA_WEASELS2_85</name>
</gene>
<organism evidence="2 3">
    <name type="scientific">Rhodococcus phage Weasels2</name>
    <dbReference type="NCBI Taxonomy" id="1897437"/>
    <lineage>
        <taxon>Viruses</taxon>
        <taxon>Duplodnaviria</taxon>
        <taxon>Heunggongvirae</taxon>
        <taxon>Uroviricota</taxon>
        <taxon>Caudoviricetes</taxon>
        <taxon>Weaselvirus</taxon>
        <taxon>Weaselvirus weasel</taxon>
    </lineage>
</organism>
<keyword evidence="3" id="KW-1185">Reference proteome</keyword>
<protein>
    <recommendedName>
        <fullName evidence="4">Tail assembly chaperone</fullName>
    </recommendedName>
</protein>
<evidence type="ECO:0008006" key="4">
    <source>
        <dbReference type="Google" id="ProtNLM"/>
    </source>
</evidence>
<accession>A0A1I9SA68</accession>
<evidence type="ECO:0000256" key="1">
    <source>
        <dbReference type="SAM" id="MobiDB-lite"/>
    </source>
</evidence>
<dbReference type="Proteomes" id="UP000224902">
    <property type="component" value="Segment"/>
</dbReference>
<evidence type="ECO:0000313" key="3">
    <source>
        <dbReference type="Proteomes" id="UP000224902"/>
    </source>
</evidence>
<feature type="region of interest" description="Disordered" evidence="1">
    <location>
        <begin position="74"/>
        <end position="94"/>
    </location>
</feature>
<evidence type="ECO:0000313" key="2">
    <source>
        <dbReference type="EMBL" id="AOZ63674.1"/>
    </source>
</evidence>
<reference evidence="3" key="1">
    <citation type="submission" date="2016-08" db="EMBL/GenBank/DDBJ databases">
        <authorList>
            <person name="Seilhamer J.J."/>
        </authorList>
    </citation>
    <scope>NUCLEOTIDE SEQUENCE [LARGE SCALE GENOMIC DNA]</scope>
</reference>
<dbReference type="EMBL" id="KX774321">
    <property type="protein sequence ID" value="AOZ63674.1"/>
    <property type="molecule type" value="Genomic_DNA"/>
</dbReference>
<proteinExistence type="predicted"/>